<evidence type="ECO:0000313" key="1">
    <source>
        <dbReference type="EMBL" id="OMJ87183.1"/>
    </source>
</evidence>
<sequence>MFKNQNLYTDFGMNSPISLNEIDESAQFRTFSAGETKVKSSKINKKGIRVIRVDLSPLTAKENIHVISIGYNAIKQKENALQPTLSKTPSESKQNICKSNVKRNIPRQPLKDHVHVRLKSNQLVNNSAYKSLSPFQRQVTVNAIRFSKD</sequence>
<dbReference type="Proteomes" id="UP000187209">
    <property type="component" value="Unassembled WGS sequence"/>
</dbReference>
<name>A0A1R2CDV8_9CILI</name>
<reference evidence="1 2" key="1">
    <citation type="submission" date="2016-11" db="EMBL/GenBank/DDBJ databases">
        <title>The macronuclear genome of Stentor coeruleus: a giant cell with tiny introns.</title>
        <authorList>
            <person name="Slabodnick M."/>
            <person name="Ruby J.G."/>
            <person name="Reiff S.B."/>
            <person name="Swart E.C."/>
            <person name="Gosai S."/>
            <person name="Prabakaran S."/>
            <person name="Witkowska E."/>
            <person name="Larue G.E."/>
            <person name="Fisher S."/>
            <person name="Freeman R.M."/>
            <person name="Gunawardena J."/>
            <person name="Chu W."/>
            <person name="Stover N.A."/>
            <person name="Gregory B.D."/>
            <person name="Nowacki M."/>
            <person name="Derisi J."/>
            <person name="Roy S.W."/>
            <person name="Marshall W.F."/>
            <person name="Sood P."/>
        </authorList>
    </citation>
    <scope>NUCLEOTIDE SEQUENCE [LARGE SCALE GENOMIC DNA]</scope>
    <source>
        <strain evidence="1">WM001</strain>
    </source>
</reference>
<comment type="caution">
    <text evidence="1">The sequence shown here is derived from an EMBL/GenBank/DDBJ whole genome shotgun (WGS) entry which is preliminary data.</text>
</comment>
<evidence type="ECO:0000313" key="2">
    <source>
        <dbReference type="Proteomes" id="UP000187209"/>
    </source>
</evidence>
<proteinExistence type="predicted"/>
<gene>
    <name evidence="1" type="ORF">SteCoe_11106</name>
</gene>
<keyword evidence="2" id="KW-1185">Reference proteome</keyword>
<dbReference type="AlphaFoldDB" id="A0A1R2CDV8"/>
<accession>A0A1R2CDV8</accession>
<protein>
    <submittedName>
        <fullName evidence="1">Uncharacterized protein</fullName>
    </submittedName>
</protein>
<organism evidence="1 2">
    <name type="scientific">Stentor coeruleus</name>
    <dbReference type="NCBI Taxonomy" id="5963"/>
    <lineage>
        <taxon>Eukaryota</taxon>
        <taxon>Sar</taxon>
        <taxon>Alveolata</taxon>
        <taxon>Ciliophora</taxon>
        <taxon>Postciliodesmatophora</taxon>
        <taxon>Heterotrichea</taxon>
        <taxon>Heterotrichida</taxon>
        <taxon>Stentoridae</taxon>
        <taxon>Stentor</taxon>
    </lineage>
</organism>
<dbReference type="EMBL" id="MPUH01000183">
    <property type="protein sequence ID" value="OMJ87183.1"/>
    <property type="molecule type" value="Genomic_DNA"/>
</dbReference>